<reference evidence="4" key="1">
    <citation type="journal article" date="2019" name="J. Proteomics">
        <title>Combined transcriptomic and proteomic analysis of harmine on Spodoptera frugiperda Sf9 cells to reveal the potential resistance mechanism.</title>
        <authorList>
            <person name="Cui G."/>
            <person name="Sun R."/>
            <person name="Veeran S."/>
            <person name="Shu B."/>
            <person name="Yuan H."/>
            <person name="Zhong G."/>
        </authorList>
    </citation>
    <scope>NUCLEOTIDE SEQUENCE</scope>
</reference>
<evidence type="ECO:0000256" key="1">
    <source>
        <dbReference type="ARBA" id="ARBA00023180"/>
    </source>
</evidence>
<dbReference type="InterPro" id="IPR050309">
    <property type="entry name" value="Type-B_Carboxylest/Lipase"/>
</dbReference>
<dbReference type="Pfam" id="PF00135">
    <property type="entry name" value="COesterase"/>
    <property type="match status" value="1"/>
</dbReference>
<dbReference type="EMBL" id="MN543562">
    <property type="protein sequence ID" value="QGA73395.1"/>
    <property type="molecule type" value="mRNA"/>
</dbReference>
<evidence type="ECO:0000259" key="3">
    <source>
        <dbReference type="Pfam" id="PF00135"/>
    </source>
</evidence>
<dbReference type="InterPro" id="IPR029058">
    <property type="entry name" value="AB_hydrolase_fold"/>
</dbReference>
<organism evidence="4">
    <name type="scientific">Spodoptera frugiperda</name>
    <name type="common">Fall armyworm</name>
    <dbReference type="NCBI Taxonomy" id="7108"/>
    <lineage>
        <taxon>Eukaryota</taxon>
        <taxon>Metazoa</taxon>
        <taxon>Ecdysozoa</taxon>
        <taxon>Arthropoda</taxon>
        <taxon>Hexapoda</taxon>
        <taxon>Insecta</taxon>
        <taxon>Pterygota</taxon>
        <taxon>Neoptera</taxon>
        <taxon>Endopterygota</taxon>
        <taxon>Lepidoptera</taxon>
        <taxon>Glossata</taxon>
        <taxon>Ditrysia</taxon>
        <taxon>Noctuoidea</taxon>
        <taxon>Noctuidae</taxon>
        <taxon>Amphipyrinae</taxon>
        <taxon>Spodoptera</taxon>
    </lineage>
</organism>
<dbReference type="AlphaFoldDB" id="A0A5Q0TZ08"/>
<feature type="chain" id="PRO_5024278915" evidence="2">
    <location>
        <begin position="18"/>
        <end position="556"/>
    </location>
</feature>
<dbReference type="PROSITE" id="PS00941">
    <property type="entry name" value="CARBOXYLESTERASE_B_2"/>
    <property type="match status" value="1"/>
</dbReference>
<evidence type="ECO:0000313" key="4">
    <source>
        <dbReference type="EMBL" id="QGA73395.1"/>
    </source>
</evidence>
<dbReference type="InterPro" id="IPR019819">
    <property type="entry name" value="Carboxylesterase_B_CS"/>
</dbReference>
<feature type="domain" description="Carboxylesterase type B" evidence="3">
    <location>
        <begin position="19"/>
        <end position="492"/>
    </location>
</feature>
<dbReference type="InterPro" id="IPR002018">
    <property type="entry name" value="CarbesteraseB"/>
</dbReference>
<dbReference type="SUPFAM" id="SSF53474">
    <property type="entry name" value="alpha/beta-Hydrolases"/>
    <property type="match status" value="1"/>
</dbReference>
<dbReference type="Gene3D" id="3.40.50.1820">
    <property type="entry name" value="alpha/beta hydrolase"/>
    <property type="match status" value="1"/>
</dbReference>
<proteinExistence type="evidence at transcript level"/>
<accession>A0A5Q0TZ08</accession>
<evidence type="ECO:0000256" key="2">
    <source>
        <dbReference type="SAM" id="SignalP"/>
    </source>
</evidence>
<protein>
    <submittedName>
        <fullName evidence="4">Carboxylesterase 6-like protein</fullName>
    </submittedName>
</protein>
<feature type="signal peptide" evidence="2">
    <location>
        <begin position="1"/>
        <end position="17"/>
    </location>
</feature>
<keyword evidence="1" id="KW-0325">Glycoprotein</keyword>
<sequence length="556" mass="61369">MFVQVLFVFSLAAYAHGLQVNTTEGIVEGSRAVDGDYFAFYGVPYAGPTSGPNRFKMPIPPKPYPGVLRAIDSNIFCAQPSSRGLIGVEDCLTLSIFTRNITSPKPVIVFLNSDEYTNTNNQPMSYKRLVEQNIVFVTMNFRLSIFGFLCLGVQEAPGNAGLRDVLQGLKWIKSNIASFGGDPNNVILMGHASGGALVDLLTLSPQIENLAHKAIVLSGSALAPWAVAYDPVGYANLLGTKLEYDHKTPEVLAQRLINTDINVLHTALNDFKFFNNTPLFAPCVENPKLSPNHTVLGDAPINILRSGNYVQIPVIYGYTNKEGTMRAEEADFGNWLSLMQTNFTSFLQVDLKLANNKTAVAASIRDFYFGSSAISMETIEDFLDYQGDTLVLVSTIRAAKERALTSKSEVRLVEFAYLGTLNSNWIHNQIPLSGAAHGAFLNYLFGYDLRPADDAVSRTLVERVRAFAYNLSNNTWSAITKDATNYLYYGGNGAPTANNTSIYVEEPRFNPHVQRMSFWNNLYEKFYVAPTKPSSSSIIVSSLLFVMLCQMALRFV</sequence>
<keyword evidence="2" id="KW-0732">Signal</keyword>
<dbReference type="PANTHER" id="PTHR11559">
    <property type="entry name" value="CARBOXYLESTERASE"/>
    <property type="match status" value="1"/>
</dbReference>
<name>A0A5Q0TZ08_SPOFR</name>